<dbReference type="EMBL" id="CAXAMN010028195">
    <property type="protein sequence ID" value="CAK9115670.1"/>
    <property type="molecule type" value="Genomic_DNA"/>
</dbReference>
<protein>
    <submittedName>
        <fullName evidence="1">Uncharacterized protein</fullName>
    </submittedName>
</protein>
<dbReference type="Proteomes" id="UP001642484">
    <property type="component" value="Unassembled WGS sequence"/>
</dbReference>
<reference evidence="1 2" key="1">
    <citation type="submission" date="2024-02" db="EMBL/GenBank/DDBJ databases">
        <authorList>
            <person name="Chen Y."/>
            <person name="Shah S."/>
            <person name="Dougan E. K."/>
            <person name="Thang M."/>
            <person name="Chan C."/>
        </authorList>
    </citation>
    <scope>NUCLEOTIDE SEQUENCE [LARGE SCALE GENOMIC DNA]</scope>
</reference>
<organism evidence="1 2">
    <name type="scientific">Durusdinium trenchii</name>
    <dbReference type="NCBI Taxonomy" id="1381693"/>
    <lineage>
        <taxon>Eukaryota</taxon>
        <taxon>Sar</taxon>
        <taxon>Alveolata</taxon>
        <taxon>Dinophyceae</taxon>
        <taxon>Suessiales</taxon>
        <taxon>Symbiodiniaceae</taxon>
        <taxon>Durusdinium</taxon>
    </lineage>
</organism>
<comment type="caution">
    <text evidence="1">The sequence shown here is derived from an EMBL/GenBank/DDBJ whole genome shotgun (WGS) entry which is preliminary data.</text>
</comment>
<evidence type="ECO:0000313" key="2">
    <source>
        <dbReference type="Proteomes" id="UP001642484"/>
    </source>
</evidence>
<proteinExistence type="predicted"/>
<gene>
    <name evidence="1" type="ORF">CCMP2556_LOCUS53442</name>
</gene>
<accession>A0ABP0STW7</accession>
<keyword evidence="2" id="KW-1185">Reference proteome</keyword>
<name>A0ABP0STW7_9DINO</name>
<evidence type="ECO:0000313" key="1">
    <source>
        <dbReference type="EMBL" id="CAK9115670.1"/>
    </source>
</evidence>
<sequence>MSEAAFARVLAIVEYADCFQQCSLYQGGAFPCQKTVREPVSNSFLGYLDSFVAKEKEEEDEPDEERSVAEDMSWLPRLSWQYKHPIRRYDHYCLIAIALFWA</sequence>